<sequence length="729" mass="78407">MLAAATFVVLLSLVAGQGRLVFYCGFETDTCGLDTALQPLTNTYAWQRTNKKTPSQNTGPSVAYNGTYFLFFLSSLPNNINSSNLPLTLTLSSSATSLHLKFALHAYGSAIQSFNIRFYNGNMVLLRDDQVLTGQLQANSDAPWTVIDKTYTFTSTVMTIQFVVGCTPYMFQANVAIDDLSVYASGTGCGTCSANGQCVTVNNVQQCVCLSGFTGDGYTCISANPCSSCSANAQCLTVNGVQQCVCNNGFTGNGITCTRKFKKKMLLRLNNCMKYFFTFWFKVLYIILVSVNPCSSCSANAQCLTVNGVQQCVCNSGFTGNGITCTPSTCSLCSANAQCLTVNGVQQCVCNNGFTGNGNTCALGCGVVGRTCGTNAQCVSVNGVQQCTCLNGYTGDGITCSPSTNLCGSVVCSPYADCVTEFNLPVCRCRPGYVCGGKCVTQGLCSNFATCSVVNGLETCTCAPEYSGDGLSAPGSTGCKSKCDLAACPMYSSCTLNSAYVASCQCNPNFNSNNGVCVDVNECLTSGWCRGANTYCLNSIGGYSCECQPNYLVNASTSGRDRSCPTFQTCSIGKTCNCSSLINPTSVPSITFFYGVNDANPATALQFLNIWSDANVKAYCKATGCDQGMLGDIVANITIYVKRAEEMMNNSMNAMQQVRDYINCNSYEALEPAWWNLYDVLSSQYIIFKQVRRDLHMKLTFMMEESKRCETTNADWFRKYLEWLSPVKF</sequence>
<dbReference type="SMART" id="SM00181">
    <property type="entry name" value="EGF"/>
    <property type="match status" value="9"/>
</dbReference>
<keyword evidence="11" id="KW-1185">Reference proteome</keyword>
<dbReference type="SUPFAM" id="SSF57196">
    <property type="entry name" value="EGF/Laminin"/>
    <property type="match status" value="1"/>
</dbReference>
<keyword evidence="5" id="KW-0106">Calcium</keyword>
<comment type="similarity">
    <text evidence="1">Belongs to the nephronectin family.</text>
</comment>
<dbReference type="SMART" id="SM00137">
    <property type="entry name" value="MAM"/>
    <property type="match status" value="1"/>
</dbReference>
<dbReference type="SUPFAM" id="SSF57184">
    <property type="entry name" value="Growth factor receptor domain"/>
    <property type="match status" value="1"/>
</dbReference>
<protein>
    <submittedName>
        <fullName evidence="12">Neurogenic locus notch homolog protein 2 isoform X5</fullName>
    </submittedName>
</protein>
<dbReference type="InterPro" id="IPR009030">
    <property type="entry name" value="Growth_fac_rcpt_cys_sf"/>
</dbReference>
<dbReference type="CDD" id="cd00054">
    <property type="entry name" value="EGF_CA"/>
    <property type="match status" value="1"/>
</dbReference>
<dbReference type="SMART" id="SM00179">
    <property type="entry name" value="EGF_CA"/>
    <property type="match status" value="2"/>
</dbReference>
<gene>
    <name evidence="12" type="primary">LOC100202765</name>
</gene>
<evidence type="ECO:0000313" key="11">
    <source>
        <dbReference type="Proteomes" id="UP001652625"/>
    </source>
</evidence>
<dbReference type="PROSITE" id="PS50060">
    <property type="entry name" value="MAM_2"/>
    <property type="match status" value="1"/>
</dbReference>
<dbReference type="PROSITE" id="PS01186">
    <property type="entry name" value="EGF_2"/>
    <property type="match status" value="4"/>
</dbReference>
<dbReference type="GeneID" id="100202765"/>
<dbReference type="InterPro" id="IPR049883">
    <property type="entry name" value="NOTCH1_EGF-like"/>
</dbReference>
<dbReference type="Gene3D" id="2.60.120.200">
    <property type="match status" value="1"/>
</dbReference>
<proteinExistence type="inferred from homology"/>
<keyword evidence="3 9" id="KW-0732">Signal</keyword>
<dbReference type="Pfam" id="PF07645">
    <property type="entry name" value="EGF_CA"/>
    <property type="match status" value="1"/>
</dbReference>
<accession>A0ABM4C5V7</accession>
<dbReference type="PROSITE" id="PS00010">
    <property type="entry name" value="ASX_HYDROXYL"/>
    <property type="match status" value="1"/>
</dbReference>
<dbReference type="InterPro" id="IPR018097">
    <property type="entry name" value="EGF_Ca-bd_CS"/>
</dbReference>
<dbReference type="PROSITE" id="PS01187">
    <property type="entry name" value="EGF_CA"/>
    <property type="match status" value="1"/>
</dbReference>
<keyword evidence="2" id="KW-0245">EGF-like domain</keyword>
<feature type="signal peptide" evidence="9">
    <location>
        <begin position="1"/>
        <end position="16"/>
    </location>
</feature>
<evidence type="ECO:0000256" key="5">
    <source>
        <dbReference type="ARBA" id="ARBA00022837"/>
    </source>
</evidence>
<evidence type="ECO:0000259" key="10">
    <source>
        <dbReference type="PROSITE" id="PS50060"/>
    </source>
</evidence>
<name>A0ABM4C5V7_HYDVU</name>
<keyword evidence="7" id="KW-1015">Disulfide bond</keyword>
<keyword evidence="6" id="KW-0130">Cell adhesion</keyword>
<dbReference type="Proteomes" id="UP001652625">
    <property type="component" value="Chromosome 07"/>
</dbReference>
<feature type="chain" id="PRO_5047276092" evidence="9">
    <location>
        <begin position="17"/>
        <end position="729"/>
    </location>
</feature>
<evidence type="ECO:0000313" key="12">
    <source>
        <dbReference type="RefSeq" id="XP_065656952.1"/>
    </source>
</evidence>
<keyword evidence="4" id="KW-0677">Repeat</keyword>
<dbReference type="Gene3D" id="2.10.25.10">
    <property type="entry name" value="Laminin"/>
    <property type="match status" value="5"/>
</dbReference>
<keyword evidence="8" id="KW-0325">Glycoprotein</keyword>
<evidence type="ECO:0000256" key="7">
    <source>
        <dbReference type="ARBA" id="ARBA00023157"/>
    </source>
</evidence>
<evidence type="ECO:0000256" key="9">
    <source>
        <dbReference type="SAM" id="SignalP"/>
    </source>
</evidence>
<evidence type="ECO:0000256" key="6">
    <source>
        <dbReference type="ARBA" id="ARBA00022889"/>
    </source>
</evidence>
<dbReference type="InterPro" id="IPR000998">
    <property type="entry name" value="MAM_dom"/>
</dbReference>
<evidence type="ECO:0000256" key="2">
    <source>
        <dbReference type="ARBA" id="ARBA00022536"/>
    </source>
</evidence>
<dbReference type="RefSeq" id="XP_065656952.1">
    <property type="nucleotide sequence ID" value="XM_065800880.1"/>
</dbReference>
<organism evidence="11 12">
    <name type="scientific">Hydra vulgaris</name>
    <name type="common">Hydra</name>
    <name type="synonym">Hydra attenuata</name>
    <dbReference type="NCBI Taxonomy" id="6087"/>
    <lineage>
        <taxon>Eukaryota</taxon>
        <taxon>Metazoa</taxon>
        <taxon>Cnidaria</taxon>
        <taxon>Hydrozoa</taxon>
        <taxon>Hydroidolina</taxon>
        <taxon>Anthoathecata</taxon>
        <taxon>Aplanulata</taxon>
        <taxon>Hydridae</taxon>
        <taxon>Hydra</taxon>
    </lineage>
</organism>
<evidence type="ECO:0000256" key="8">
    <source>
        <dbReference type="ARBA" id="ARBA00023180"/>
    </source>
</evidence>
<evidence type="ECO:0000256" key="1">
    <source>
        <dbReference type="ARBA" id="ARBA00009738"/>
    </source>
</evidence>
<reference evidence="12" key="1">
    <citation type="submission" date="2025-08" db="UniProtKB">
        <authorList>
            <consortium name="RefSeq"/>
        </authorList>
    </citation>
    <scope>IDENTIFICATION</scope>
</reference>
<dbReference type="PANTHER" id="PTHR24039:SF28">
    <property type="entry name" value="EGF-LIKE DOMAIN-CONTAINING PROTEIN"/>
    <property type="match status" value="1"/>
</dbReference>
<dbReference type="InterPro" id="IPR001881">
    <property type="entry name" value="EGF-like_Ca-bd_dom"/>
</dbReference>
<dbReference type="InterPro" id="IPR000742">
    <property type="entry name" value="EGF"/>
</dbReference>
<feature type="domain" description="MAM" evidence="10">
    <location>
        <begin position="22"/>
        <end position="191"/>
    </location>
</feature>
<dbReference type="PANTHER" id="PTHR24039">
    <property type="entry name" value="FIBRILLIN-RELATED"/>
    <property type="match status" value="1"/>
</dbReference>
<dbReference type="InterPro" id="IPR000152">
    <property type="entry name" value="EGF-type_Asp/Asn_hydroxyl_site"/>
</dbReference>
<evidence type="ECO:0000256" key="3">
    <source>
        <dbReference type="ARBA" id="ARBA00022729"/>
    </source>
</evidence>
<evidence type="ECO:0000256" key="4">
    <source>
        <dbReference type="ARBA" id="ARBA00022737"/>
    </source>
</evidence>